<dbReference type="Proteomes" id="UP001056693">
    <property type="component" value="Unassembled WGS sequence"/>
</dbReference>
<dbReference type="EMBL" id="SNUZ01000007">
    <property type="protein sequence ID" value="MCL3787304.1"/>
    <property type="molecule type" value="Genomic_DNA"/>
</dbReference>
<organism evidence="1 2">
    <name type="scientific">Ruminococcus bromii</name>
    <dbReference type="NCBI Taxonomy" id="40518"/>
    <lineage>
        <taxon>Bacteria</taxon>
        <taxon>Bacillati</taxon>
        <taxon>Bacillota</taxon>
        <taxon>Clostridia</taxon>
        <taxon>Eubacteriales</taxon>
        <taxon>Oscillospiraceae</taxon>
        <taxon>Ruminococcus</taxon>
    </lineage>
</organism>
<gene>
    <name evidence="1" type="ORF">E2N93_04595</name>
</gene>
<name>A0ABT0NGC5_9FIRM</name>
<sequence length="76" mass="8844">MEKYLVLYYYDSEIDVLAVCDTFEQANAEMKDDYESFLESVLGDGCTDVEKYQTLNDAEIASNEMLCHWNIRKISI</sequence>
<proteinExistence type="predicted"/>
<comment type="caution">
    <text evidence="1">The sequence shown here is derived from an EMBL/GenBank/DDBJ whole genome shotgun (WGS) entry which is preliminary data.</text>
</comment>
<accession>A0ABT0NGC5</accession>
<reference evidence="1 2" key="1">
    <citation type="submission" date="2019-03" db="EMBL/GenBank/DDBJ databases">
        <authorList>
            <person name="Molinero N."/>
            <person name="Sanchez B."/>
            <person name="Walker A."/>
            <person name="Duncan S."/>
            <person name="Delgado S."/>
            <person name="Margolles A."/>
        </authorList>
    </citation>
    <scope>NUCLEOTIDE SEQUENCE [LARGE SCALE GENOMIC DNA]</scope>
    <source>
        <strain evidence="1 2">IPLA60002</strain>
    </source>
</reference>
<evidence type="ECO:0008006" key="3">
    <source>
        <dbReference type="Google" id="ProtNLM"/>
    </source>
</evidence>
<protein>
    <recommendedName>
        <fullName evidence="3">Phage protein</fullName>
    </recommendedName>
</protein>
<evidence type="ECO:0000313" key="1">
    <source>
        <dbReference type="EMBL" id="MCL3787304.1"/>
    </source>
</evidence>
<dbReference type="RefSeq" id="WP_177548028.1">
    <property type="nucleotide sequence ID" value="NZ_SNUZ01000007.1"/>
</dbReference>
<evidence type="ECO:0000313" key="2">
    <source>
        <dbReference type="Proteomes" id="UP001056693"/>
    </source>
</evidence>
<keyword evidence="2" id="KW-1185">Reference proteome</keyword>